<gene>
    <name evidence="2" type="ORF">GWR21_22735</name>
</gene>
<dbReference type="Pfam" id="PF04411">
    <property type="entry name" value="PDDEXK_7"/>
    <property type="match status" value="1"/>
</dbReference>
<keyword evidence="3" id="KW-1185">Reference proteome</keyword>
<dbReference type="Proteomes" id="UP000476411">
    <property type="component" value="Chromosome"/>
</dbReference>
<sequence length="763" mass="90465">MQTLLIKHPHFTLEIEVADDKDRRGFERTFLIAFQRHWKKHFVTKYEFSSNSTECRIWQYNNRARFEQVNISKVTHPVFFENTSYKFNLDFKKDVLHPFVYSKLYNIESLFKMREITERTYTASAIINFQNQIGYFDLNINYQYKTVPHSVLFRFEVFPVKMNFKRDFPAIIKDIEVVFPRLVIDQLKKTYHNFDLQGTADSEIVWWIIFTNLFRSIIRHVEMIVKDPYKHLGTEIKHVTAGKVKKPKGRLADKLERFQGQPDKHFSVARTKLIEDNYENRFVKFIIKDLLSSFKTIYGKVKKDSSFKRMSEEYRIQLEYAADALSALLRNPLFNKVKDFKEPKQQSAVLLSRPGYAGLIKDWESFHSGYHLLEGIYEMEFKDIAYLYQVWSFFAIADLLRRITGVSPDIIKMPTIRKQEFREVLQKDMASKMVYHCPDQTVIELYQELRYTPDFTDTDAGTLHEYVCPDIILRIGKKDQPRNLYLTYLFDAKYRLRESARYRNMDEPLPDDLEQMNNYKEVIYHRREQDGGYEYTKEVTGAYVLYPGRAQEATYRQYYEQIILQTNRGGFPLLPYNKMGMSFLEEHLRMLISIDSKIHLYNIIKPKGIDVKSTNAYVIVLPVPVSELALIAAVTDQIMAEFPWRTWQSIIGTGVIRYMAPYIQGRGIICYYEIMGIDVKPWRDIYPRSHPAYRNEGRRYMVLQLANKQMLDGYVQIKGMANNKRYTQIRQLYRPVNGMIRTLSENSIREAARDAIWTSRQKG</sequence>
<accession>A0A6B9ZJW5</accession>
<dbReference type="RefSeq" id="WP_162333946.1">
    <property type="nucleotide sequence ID" value="NZ_CP048113.1"/>
</dbReference>
<dbReference type="Pfam" id="PF09823">
    <property type="entry name" value="DUF2357"/>
    <property type="match status" value="1"/>
</dbReference>
<evidence type="ECO:0000313" key="3">
    <source>
        <dbReference type="Proteomes" id="UP000476411"/>
    </source>
</evidence>
<dbReference type="EMBL" id="CP048113">
    <property type="protein sequence ID" value="QHS62296.1"/>
    <property type="molecule type" value="Genomic_DNA"/>
</dbReference>
<protein>
    <submittedName>
        <fullName evidence="2">DUF2357 domain-containing protein</fullName>
    </submittedName>
</protein>
<name>A0A6B9ZJW5_9BACT</name>
<reference evidence="2 3" key="1">
    <citation type="submission" date="2020-01" db="EMBL/GenBank/DDBJ databases">
        <title>Complete genome sequence of Chitinophaga sp. H33E-04 isolated from quinoa roots.</title>
        <authorList>
            <person name="Weon H.-Y."/>
            <person name="Lee S.A."/>
        </authorList>
    </citation>
    <scope>NUCLEOTIDE SEQUENCE [LARGE SCALE GENOMIC DNA]</scope>
    <source>
        <strain evidence="2 3">H33E-04</strain>
    </source>
</reference>
<dbReference type="InterPro" id="IPR007505">
    <property type="entry name" value="PDDEXK_7"/>
</dbReference>
<dbReference type="KEGG" id="chih:GWR21_22735"/>
<feature type="domain" description="DUF2357" evidence="1">
    <location>
        <begin position="126"/>
        <end position="359"/>
    </location>
</feature>
<organism evidence="2 3">
    <name type="scientific">Chitinophaga agri</name>
    <dbReference type="NCBI Taxonomy" id="2703787"/>
    <lineage>
        <taxon>Bacteria</taxon>
        <taxon>Pseudomonadati</taxon>
        <taxon>Bacteroidota</taxon>
        <taxon>Chitinophagia</taxon>
        <taxon>Chitinophagales</taxon>
        <taxon>Chitinophagaceae</taxon>
        <taxon>Chitinophaga</taxon>
    </lineage>
</organism>
<dbReference type="InterPro" id="IPR018633">
    <property type="entry name" value="DUF2357"/>
</dbReference>
<dbReference type="AlphaFoldDB" id="A0A6B9ZJW5"/>
<proteinExistence type="predicted"/>
<evidence type="ECO:0000313" key="2">
    <source>
        <dbReference type="EMBL" id="QHS62296.1"/>
    </source>
</evidence>
<evidence type="ECO:0000259" key="1">
    <source>
        <dbReference type="Pfam" id="PF09823"/>
    </source>
</evidence>